<accession>A0A562ZPP5</accession>
<sequence>MATAQTIERIEKLIWVLAYGGLILLVLGLATTRLSAVTGWVMVVAGSLIALSGFVLIPVRARMGTADGAQSKPIQTENE</sequence>
<feature type="transmembrane region" description="Helical" evidence="1">
    <location>
        <begin position="12"/>
        <end position="31"/>
    </location>
</feature>
<dbReference type="EMBL" id="VOBQ01000013">
    <property type="protein sequence ID" value="TWO70134.1"/>
    <property type="molecule type" value="Genomic_DNA"/>
</dbReference>
<evidence type="ECO:0000313" key="2">
    <source>
        <dbReference type="EMBL" id="TWO70134.1"/>
    </source>
</evidence>
<keyword evidence="1" id="KW-0812">Transmembrane</keyword>
<gene>
    <name evidence="2" type="ORF">FN976_17520</name>
</gene>
<name>A0A562ZPP5_9BURK</name>
<organism evidence="2 3">
    <name type="scientific">Caenimonas sedimenti</name>
    <dbReference type="NCBI Taxonomy" id="2596921"/>
    <lineage>
        <taxon>Bacteria</taxon>
        <taxon>Pseudomonadati</taxon>
        <taxon>Pseudomonadota</taxon>
        <taxon>Betaproteobacteria</taxon>
        <taxon>Burkholderiales</taxon>
        <taxon>Comamonadaceae</taxon>
        <taxon>Caenimonas</taxon>
    </lineage>
</organism>
<comment type="caution">
    <text evidence="2">The sequence shown here is derived from an EMBL/GenBank/DDBJ whole genome shotgun (WGS) entry which is preliminary data.</text>
</comment>
<dbReference type="OrthoDB" id="9155807at2"/>
<keyword evidence="3" id="KW-1185">Reference proteome</keyword>
<feature type="transmembrane region" description="Helical" evidence="1">
    <location>
        <begin position="37"/>
        <end position="57"/>
    </location>
</feature>
<dbReference type="RefSeq" id="WP_145894330.1">
    <property type="nucleotide sequence ID" value="NZ_VOBQ01000013.1"/>
</dbReference>
<evidence type="ECO:0000313" key="3">
    <source>
        <dbReference type="Proteomes" id="UP000318199"/>
    </source>
</evidence>
<evidence type="ECO:0000256" key="1">
    <source>
        <dbReference type="SAM" id="Phobius"/>
    </source>
</evidence>
<keyword evidence="1" id="KW-0472">Membrane</keyword>
<keyword evidence="1" id="KW-1133">Transmembrane helix</keyword>
<reference evidence="2 3" key="1">
    <citation type="submission" date="2019-07" db="EMBL/GenBank/DDBJ databases">
        <title>Caenimonas sedimenti sp. nov., isolated from activated sludge.</title>
        <authorList>
            <person name="Xu J."/>
        </authorList>
    </citation>
    <scope>NUCLEOTIDE SEQUENCE [LARGE SCALE GENOMIC DNA]</scope>
    <source>
        <strain evidence="2 3">HX-9-20</strain>
    </source>
</reference>
<proteinExistence type="predicted"/>
<protein>
    <submittedName>
        <fullName evidence="2">Uncharacterized protein</fullName>
    </submittedName>
</protein>
<dbReference type="AlphaFoldDB" id="A0A562ZPP5"/>
<dbReference type="Proteomes" id="UP000318199">
    <property type="component" value="Unassembled WGS sequence"/>
</dbReference>